<protein>
    <submittedName>
        <fullName evidence="1">Uncharacterized protein</fullName>
    </submittedName>
</protein>
<dbReference type="Proteomes" id="UP000238338">
    <property type="component" value="Unassembled WGS sequence"/>
</dbReference>
<dbReference type="EMBL" id="PVEP01000001">
    <property type="protein sequence ID" value="PQV58740.1"/>
    <property type="molecule type" value="Genomic_DNA"/>
</dbReference>
<proteinExistence type="predicted"/>
<dbReference type="AlphaFoldDB" id="A0A2S8SD69"/>
<reference evidence="1 2" key="1">
    <citation type="submission" date="2018-02" db="EMBL/GenBank/DDBJ databases">
        <title>Genomic Encyclopedia of Archaeal and Bacterial Type Strains, Phase II (KMG-II): from individual species to whole genera.</title>
        <authorList>
            <person name="Goeker M."/>
        </authorList>
    </citation>
    <scope>NUCLEOTIDE SEQUENCE [LARGE SCALE GENOMIC DNA]</scope>
    <source>
        <strain evidence="1 2">DSM 18921</strain>
    </source>
</reference>
<dbReference type="OrthoDB" id="7836540at2"/>
<organism evidence="1 2">
    <name type="scientific">Albidovulum denitrificans</name>
    <dbReference type="NCBI Taxonomy" id="404881"/>
    <lineage>
        <taxon>Bacteria</taxon>
        <taxon>Pseudomonadati</taxon>
        <taxon>Pseudomonadota</taxon>
        <taxon>Alphaproteobacteria</taxon>
        <taxon>Rhodobacterales</taxon>
        <taxon>Paracoccaceae</taxon>
        <taxon>Albidovulum</taxon>
    </lineage>
</organism>
<dbReference type="RefSeq" id="WP_105512991.1">
    <property type="nucleotide sequence ID" value="NZ_PVEP01000001.1"/>
</dbReference>
<gene>
    <name evidence="1" type="ORF">LX70_00553</name>
</gene>
<name>A0A2S8SD69_9RHOB</name>
<evidence type="ECO:0000313" key="1">
    <source>
        <dbReference type="EMBL" id="PQV58740.1"/>
    </source>
</evidence>
<keyword evidence="2" id="KW-1185">Reference proteome</keyword>
<comment type="caution">
    <text evidence="1">The sequence shown here is derived from an EMBL/GenBank/DDBJ whole genome shotgun (WGS) entry which is preliminary data.</text>
</comment>
<dbReference type="Gene3D" id="3.30.420.240">
    <property type="match status" value="1"/>
</dbReference>
<accession>A0A2S8SD69</accession>
<sequence>MSHEIVQVGEELVIPCDDPAVTVVRGFRRFLVAIDIAQSAGTVDANAIAIIEDSQVPRPDQTLGPRRRVIVRSERLPAMSYVQLAQVTKNLMLDPMLAGRSYLVADAGGPGRSYCDLLDAKSVQHTRCQIVSGENESETTERGVRFNNVSRNLLLGSLNSALHTGDLLIGDFPMRSELQAELEAVEATIGVSGRMRLTGGTASGHLDMALASAMAFWLSDHRSVGAHIGQVPLRGYW</sequence>
<evidence type="ECO:0000313" key="2">
    <source>
        <dbReference type="Proteomes" id="UP000238338"/>
    </source>
</evidence>